<proteinExistence type="predicted"/>
<comment type="caution">
    <text evidence="5">The sequence shown here is derived from an EMBL/GenBank/DDBJ whole genome shotgun (WGS) entry which is preliminary data.</text>
</comment>
<dbReference type="InterPro" id="IPR036388">
    <property type="entry name" value="WH-like_DNA-bd_sf"/>
</dbReference>
<dbReference type="SUPFAM" id="SSF46785">
    <property type="entry name" value="Winged helix' DNA-binding domain"/>
    <property type="match status" value="1"/>
</dbReference>
<accession>A0ABW2ANI6</accession>
<dbReference type="CDD" id="cd00090">
    <property type="entry name" value="HTH_ARSR"/>
    <property type="match status" value="1"/>
</dbReference>
<evidence type="ECO:0000313" key="5">
    <source>
        <dbReference type="EMBL" id="MFC6712521.1"/>
    </source>
</evidence>
<keyword evidence="3" id="KW-0804">Transcription</keyword>
<dbReference type="InterPro" id="IPR051011">
    <property type="entry name" value="Metal_resp_trans_reg"/>
</dbReference>
<keyword evidence="2" id="KW-0238">DNA-binding</keyword>
<dbReference type="Pfam" id="PF12840">
    <property type="entry name" value="HTH_20"/>
    <property type="match status" value="1"/>
</dbReference>
<organism evidence="5 6">
    <name type="scientific">Branchiibius cervicis</name>
    <dbReference type="NCBI Taxonomy" id="908252"/>
    <lineage>
        <taxon>Bacteria</taxon>
        <taxon>Bacillati</taxon>
        <taxon>Actinomycetota</taxon>
        <taxon>Actinomycetes</taxon>
        <taxon>Micrococcales</taxon>
        <taxon>Dermacoccaceae</taxon>
        <taxon>Branchiibius</taxon>
    </lineage>
</organism>
<dbReference type="PRINTS" id="PR00778">
    <property type="entry name" value="HTHARSR"/>
</dbReference>
<evidence type="ECO:0000256" key="1">
    <source>
        <dbReference type="ARBA" id="ARBA00023015"/>
    </source>
</evidence>
<dbReference type="SMART" id="SM00418">
    <property type="entry name" value="HTH_ARSR"/>
    <property type="match status" value="1"/>
</dbReference>
<dbReference type="InterPro" id="IPR011991">
    <property type="entry name" value="ArsR-like_HTH"/>
</dbReference>
<keyword evidence="1" id="KW-0805">Transcription regulation</keyword>
<dbReference type="InterPro" id="IPR001845">
    <property type="entry name" value="HTH_ArsR_DNA-bd_dom"/>
</dbReference>
<evidence type="ECO:0000259" key="4">
    <source>
        <dbReference type="SMART" id="SM00418"/>
    </source>
</evidence>
<name>A0ABW2ANI6_9MICO</name>
<reference evidence="6" key="1">
    <citation type="journal article" date="2019" name="Int. J. Syst. Evol. Microbiol.">
        <title>The Global Catalogue of Microorganisms (GCM) 10K type strain sequencing project: providing services to taxonomists for standard genome sequencing and annotation.</title>
        <authorList>
            <consortium name="The Broad Institute Genomics Platform"/>
            <consortium name="The Broad Institute Genome Sequencing Center for Infectious Disease"/>
            <person name="Wu L."/>
            <person name="Ma J."/>
        </authorList>
    </citation>
    <scope>NUCLEOTIDE SEQUENCE [LARGE SCALE GENOMIC DNA]</scope>
    <source>
        <strain evidence="6">NBRC 106593</strain>
    </source>
</reference>
<dbReference type="RefSeq" id="WP_377819992.1">
    <property type="nucleotide sequence ID" value="NZ_JBHSWJ010000002.1"/>
</dbReference>
<evidence type="ECO:0000256" key="2">
    <source>
        <dbReference type="ARBA" id="ARBA00023125"/>
    </source>
</evidence>
<dbReference type="InterPro" id="IPR036390">
    <property type="entry name" value="WH_DNA-bd_sf"/>
</dbReference>
<evidence type="ECO:0000313" key="6">
    <source>
        <dbReference type="Proteomes" id="UP001596356"/>
    </source>
</evidence>
<sequence>MSLGDESAADDRQRTSLRAMAHPLRLRMLSLLTGAELSASEVARELDITQANASYHLRALVKAGYLIEAGTEKIRGGVAKKYRYIAGEMPADAVRHEPTDAEFELWLIAHQAELRRRLLERSHGIFDSDAEVWLDPEDWAQARELVKQASMLVHDRAKPPRSEGAKRVNFMAILFEMEQ</sequence>
<dbReference type="PANTHER" id="PTHR43132:SF2">
    <property type="entry name" value="ARSENICAL RESISTANCE OPERON REPRESSOR ARSR-RELATED"/>
    <property type="match status" value="1"/>
</dbReference>
<dbReference type="PANTHER" id="PTHR43132">
    <property type="entry name" value="ARSENICAL RESISTANCE OPERON REPRESSOR ARSR-RELATED"/>
    <property type="match status" value="1"/>
</dbReference>
<feature type="domain" description="HTH arsR-type" evidence="4">
    <location>
        <begin position="15"/>
        <end position="95"/>
    </location>
</feature>
<dbReference type="Proteomes" id="UP001596356">
    <property type="component" value="Unassembled WGS sequence"/>
</dbReference>
<dbReference type="Gene3D" id="1.10.10.10">
    <property type="entry name" value="Winged helix-like DNA-binding domain superfamily/Winged helix DNA-binding domain"/>
    <property type="match status" value="1"/>
</dbReference>
<keyword evidence="6" id="KW-1185">Reference proteome</keyword>
<protein>
    <submittedName>
        <fullName evidence="5">ArsR/SmtB family transcription factor</fullName>
    </submittedName>
</protein>
<gene>
    <name evidence="5" type="ORF">ACFQBT_01095</name>
</gene>
<dbReference type="EMBL" id="JBHSWJ010000002">
    <property type="protein sequence ID" value="MFC6712521.1"/>
    <property type="molecule type" value="Genomic_DNA"/>
</dbReference>
<evidence type="ECO:0000256" key="3">
    <source>
        <dbReference type="ARBA" id="ARBA00023163"/>
    </source>
</evidence>